<sequence>MLQFSLFDVTMSFQVFTIGVDRDTVVLMAARASRLEHLDAINTAIVSLMADPKEARAGIIEVHFLPFNPTDKRTSLTYIDLKMHRASKSAPEQILNLAHNKSEIGRRVHSVIDKYAERGFHSLALALQNYLLAPKAGGPWEFVGLFHFLTILVMIVLKQLDEPLILV</sequence>
<gene>
    <name evidence="2" type="ORF">OLEA9_A098494</name>
</gene>
<organism evidence="2 3">
    <name type="scientific">Olea europaea subsp. europaea</name>
    <dbReference type="NCBI Taxonomy" id="158383"/>
    <lineage>
        <taxon>Eukaryota</taxon>
        <taxon>Viridiplantae</taxon>
        <taxon>Streptophyta</taxon>
        <taxon>Embryophyta</taxon>
        <taxon>Tracheophyta</taxon>
        <taxon>Spermatophyta</taxon>
        <taxon>Magnoliopsida</taxon>
        <taxon>eudicotyledons</taxon>
        <taxon>Gunneridae</taxon>
        <taxon>Pentapetalae</taxon>
        <taxon>asterids</taxon>
        <taxon>lamiids</taxon>
        <taxon>Lamiales</taxon>
        <taxon>Oleaceae</taxon>
        <taxon>Oleeae</taxon>
        <taxon>Olea</taxon>
    </lineage>
</organism>
<keyword evidence="1" id="KW-0460">Magnesium</keyword>
<evidence type="ECO:0000256" key="1">
    <source>
        <dbReference type="ARBA" id="ARBA00022842"/>
    </source>
</evidence>
<evidence type="ECO:0000313" key="3">
    <source>
        <dbReference type="Proteomes" id="UP000594638"/>
    </source>
</evidence>
<dbReference type="Gene3D" id="3.40.1110.10">
    <property type="entry name" value="Calcium-transporting ATPase, cytoplasmic domain N"/>
    <property type="match status" value="1"/>
</dbReference>
<comment type="caution">
    <text evidence="2">The sequence shown here is derived from an EMBL/GenBank/DDBJ whole genome shotgun (WGS) entry which is preliminary data.</text>
</comment>
<reference evidence="2 3" key="1">
    <citation type="submission" date="2019-12" db="EMBL/GenBank/DDBJ databases">
        <authorList>
            <person name="Alioto T."/>
            <person name="Alioto T."/>
            <person name="Gomez Garrido J."/>
        </authorList>
    </citation>
    <scope>NUCLEOTIDE SEQUENCE [LARGE SCALE GENOMIC DNA]</scope>
</reference>
<dbReference type="SUPFAM" id="SSF81660">
    <property type="entry name" value="Metal cation-transporting ATPase, ATP-binding domain N"/>
    <property type="match status" value="1"/>
</dbReference>
<proteinExistence type="predicted"/>
<dbReference type="OrthoDB" id="1931203at2759"/>
<evidence type="ECO:0000313" key="2">
    <source>
        <dbReference type="EMBL" id="CAA3023095.1"/>
    </source>
</evidence>
<keyword evidence="3" id="KW-1185">Reference proteome</keyword>
<protein>
    <submittedName>
        <fullName evidence="2">Plasma membrane H+-ATPase, partial</fullName>
    </submittedName>
</protein>
<dbReference type="AlphaFoldDB" id="A0A8S0UVS4"/>
<dbReference type="Proteomes" id="UP000594638">
    <property type="component" value="Unassembled WGS sequence"/>
</dbReference>
<name>A0A8S0UVS4_OLEEU</name>
<dbReference type="PANTHER" id="PTHR42861">
    <property type="entry name" value="CALCIUM-TRANSPORTING ATPASE"/>
    <property type="match status" value="1"/>
</dbReference>
<dbReference type="InterPro" id="IPR023299">
    <property type="entry name" value="ATPase_P-typ_cyto_dom_N"/>
</dbReference>
<dbReference type="GO" id="GO:0000166">
    <property type="term" value="F:nucleotide binding"/>
    <property type="evidence" value="ECO:0007669"/>
    <property type="project" value="InterPro"/>
</dbReference>
<accession>A0A8S0UVS4</accession>
<dbReference type="EMBL" id="CACTIH010009083">
    <property type="protein sequence ID" value="CAA3023095.1"/>
    <property type="molecule type" value="Genomic_DNA"/>
</dbReference>
<dbReference type="Gramene" id="OE9A098494T1">
    <property type="protein sequence ID" value="OE9A098494C1"/>
    <property type="gene ID" value="OE9A098494"/>
</dbReference>